<comment type="caution">
    <text evidence="1">The sequence shown here is derived from an EMBL/GenBank/DDBJ whole genome shotgun (WGS) entry which is preliminary data.</text>
</comment>
<organism evidence="1 2">
    <name type="scientific">Blastopirellula marina</name>
    <dbReference type="NCBI Taxonomy" id="124"/>
    <lineage>
        <taxon>Bacteria</taxon>
        <taxon>Pseudomonadati</taxon>
        <taxon>Planctomycetota</taxon>
        <taxon>Planctomycetia</taxon>
        <taxon>Pirellulales</taxon>
        <taxon>Pirellulaceae</taxon>
        <taxon>Blastopirellula</taxon>
    </lineage>
</organism>
<dbReference type="Proteomes" id="UP000239388">
    <property type="component" value="Unassembled WGS sequence"/>
</dbReference>
<dbReference type="EMBL" id="PUIB01000017">
    <property type="protein sequence ID" value="PQO34024.1"/>
    <property type="molecule type" value="Genomic_DNA"/>
</dbReference>
<evidence type="ECO:0000313" key="2">
    <source>
        <dbReference type="Proteomes" id="UP000239388"/>
    </source>
</evidence>
<reference evidence="1 2" key="1">
    <citation type="submission" date="2018-02" db="EMBL/GenBank/DDBJ databases">
        <title>Comparative genomes isolates from brazilian mangrove.</title>
        <authorList>
            <person name="Araujo J.E."/>
            <person name="Taketani R.G."/>
            <person name="Silva M.C.P."/>
            <person name="Loureco M.V."/>
            <person name="Andreote F.D."/>
        </authorList>
    </citation>
    <scope>NUCLEOTIDE SEQUENCE [LARGE SCALE GENOMIC DNA]</scope>
    <source>
        <strain evidence="1 2">NAP PRIS-MGV</strain>
    </source>
</reference>
<dbReference type="AlphaFoldDB" id="A0A2S8FQA6"/>
<protein>
    <submittedName>
        <fullName evidence="1">Uncharacterized protein</fullName>
    </submittedName>
</protein>
<sequence>MKEKYGDNPVVKEHLGEIVSATINSKDSQAIQQKAAFKDYIVYDVHGSKRDGKLIIQQGEKDDLVGDKGLLRVEAGDFDL</sequence>
<accession>A0A2S8FQA6</accession>
<evidence type="ECO:0000313" key="1">
    <source>
        <dbReference type="EMBL" id="PQO34024.1"/>
    </source>
</evidence>
<proteinExistence type="predicted"/>
<name>A0A2S8FQA6_9BACT</name>
<gene>
    <name evidence="1" type="ORF">C5Y98_17590</name>
</gene>